<comment type="pathway">
    <text evidence="1">Cofactor biosynthesis; thiamine diphosphate biosynthesis.</text>
</comment>
<dbReference type="InterPro" id="IPR012727">
    <property type="entry name" value="Gly_oxidase_ThiO"/>
</dbReference>
<evidence type="ECO:0000256" key="3">
    <source>
        <dbReference type="ARBA" id="ARBA00023002"/>
    </source>
</evidence>
<organism evidence="7 8">
    <name type="scientific">Desertihabitans brevis</name>
    <dbReference type="NCBI Taxonomy" id="2268447"/>
    <lineage>
        <taxon>Bacteria</taxon>
        <taxon>Bacillati</taxon>
        <taxon>Actinomycetota</taxon>
        <taxon>Actinomycetes</taxon>
        <taxon>Propionibacteriales</taxon>
        <taxon>Propionibacteriaceae</taxon>
        <taxon>Desertihabitans</taxon>
    </lineage>
</organism>
<dbReference type="PANTHER" id="PTHR13847">
    <property type="entry name" value="SARCOSINE DEHYDROGENASE-RELATED"/>
    <property type="match status" value="1"/>
</dbReference>
<dbReference type="SUPFAM" id="SSF54373">
    <property type="entry name" value="FAD-linked reductases, C-terminal domain"/>
    <property type="match status" value="1"/>
</dbReference>
<dbReference type="AlphaFoldDB" id="A0A367YS11"/>
<dbReference type="UniPathway" id="UPA00060"/>
<dbReference type="NCBIfam" id="TIGR02352">
    <property type="entry name" value="thiamin_ThiO"/>
    <property type="match status" value="1"/>
</dbReference>
<keyword evidence="8" id="KW-1185">Reference proteome</keyword>
<evidence type="ECO:0000313" key="7">
    <source>
        <dbReference type="EMBL" id="RCK68673.1"/>
    </source>
</evidence>
<keyword evidence="2" id="KW-0784">Thiamine biosynthesis</keyword>
<proteinExistence type="predicted"/>
<dbReference type="EC" id="1.4.3.19" evidence="5"/>
<comment type="catalytic activity">
    <reaction evidence="4">
        <text>glycine + O2 + H2O = glyoxylate + H2O2 + NH4(+)</text>
        <dbReference type="Rhea" id="RHEA:11532"/>
        <dbReference type="ChEBI" id="CHEBI:15377"/>
        <dbReference type="ChEBI" id="CHEBI:15379"/>
        <dbReference type="ChEBI" id="CHEBI:16240"/>
        <dbReference type="ChEBI" id="CHEBI:28938"/>
        <dbReference type="ChEBI" id="CHEBI:36655"/>
        <dbReference type="ChEBI" id="CHEBI:57305"/>
        <dbReference type="EC" id="1.4.3.19"/>
    </reaction>
</comment>
<dbReference type="Gene3D" id="3.50.50.60">
    <property type="entry name" value="FAD/NAD(P)-binding domain"/>
    <property type="match status" value="1"/>
</dbReference>
<keyword evidence="3 7" id="KW-0560">Oxidoreductase</keyword>
<dbReference type="Proteomes" id="UP000252770">
    <property type="component" value="Unassembled WGS sequence"/>
</dbReference>
<comment type="caution">
    <text evidence="7">The sequence shown here is derived from an EMBL/GenBank/DDBJ whole genome shotgun (WGS) entry which is preliminary data.</text>
</comment>
<dbReference type="InterPro" id="IPR006076">
    <property type="entry name" value="FAD-dep_OxRdtase"/>
</dbReference>
<evidence type="ECO:0000256" key="4">
    <source>
        <dbReference type="ARBA" id="ARBA00049872"/>
    </source>
</evidence>
<evidence type="ECO:0000256" key="5">
    <source>
        <dbReference type="ARBA" id="ARBA00050018"/>
    </source>
</evidence>
<accession>A0A367YS11</accession>
<dbReference type="GO" id="GO:0043799">
    <property type="term" value="F:glycine oxidase activity"/>
    <property type="evidence" value="ECO:0007669"/>
    <property type="project" value="UniProtKB-EC"/>
</dbReference>
<dbReference type="GO" id="GO:0050660">
    <property type="term" value="F:flavin adenine dinucleotide binding"/>
    <property type="evidence" value="ECO:0007669"/>
    <property type="project" value="InterPro"/>
</dbReference>
<gene>
    <name evidence="7" type="primary">thiO</name>
    <name evidence="7" type="ORF">DT076_15015</name>
</gene>
<evidence type="ECO:0000256" key="1">
    <source>
        <dbReference type="ARBA" id="ARBA00004948"/>
    </source>
</evidence>
<dbReference type="Gene3D" id="3.30.9.10">
    <property type="entry name" value="D-Amino Acid Oxidase, subunit A, domain 2"/>
    <property type="match status" value="1"/>
</dbReference>
<sequence>MTTDVLVVGGGLVGTATAWRLAQRGLDVTVVTGDLGRAASGVAAGMLAPVTEAAFTETPLLHLNLAALDRWDGFAGELARAAGTDPGLRRHPTLSVAATPDDAARLRDLGRWLGAQGQPCQTLTSRELRSREPLVAPTVRSALLVERDWSCDNRRLWRALRLAAEAAGVRTVPGTVERVEHDDGRVTGVRLADGSGWRAGRVVLATGADAGGHDLPFALPVRPVKGQVLRLRAGAEPQLQHTVRAFSQGFEVYLVPRADGELVVGATVEDRGFDDRVTAGGVYELLRDARRVVPVSAEYELAECRAGWRPATPDNAPVLGPSPLDGLTLGVGLYRNGVLLTPLVADVLAGWVAEGVWDERAEPFRLDRFPADRPS</sequence>
<dbReference type="SUPFAM" id="SSF51905">
    <property type="entry name" value="FAD/NAD(P)-binding domain"/>
    <property type="match status" value="1"/>
</dbReference>
<evidence type="ECO:0000313" key="8">
    <source>
        <dbReference type="Proteomes" id="UP000252770"/>
    </source>
</evidence>
<dbReference type="PANTHER" id="PTHR13847:SF289">
    <property type="entry name" value="GLYCINE OXIDASE"/>
    <property type="match status" value="1"/>
</dbReference>
<protein>
    <recommendedName>
        <fullName evidence="5">glycine oxidase</fullName>
        <ecNumber evidence="5">1.4.3.19</ecNumber>
    </recommendedName>
</protein>
<evidence type="ECO:0000256" key="2">
    <source>
        <dbReference type="ARBA" id="ARBA00022977"/>
    </source>
</evidence>
<name>A0A367YS11_9ACTN</name>
<dbReference type="GO" id="GO:0009229">
    <property type="term" value="P:thiamine diphosphate biosynthetic process"/>
    <property type="evidence" value="ECO:0007669"/>
    <property type="project" value="UniProtKB-UniPathway"/>
</dbReference>
<evidence type="ECO:0000259" key="6">
    <source>
        <dbReference type="Pfam" id="PF01266"/>
    </source>
</evidence>
<reference evidence="7 8" key="1">
    <citation type="submission" date="2018-07" db="EMBL/GenBank/DDBJ databases">
        <title>Desertimonas flava gen. nov. sp. nov.</title>
        <authorList>
            <person name="Liu S."/>
        </authorList>
    </citation>
    <scope>NUCLEOTIDE SEQUENCE [LARGE SCALE GENOMIC DNA]</scope>
    <source>
        <strain evidence="7 8">16Sb5-5</strain>
    </source>
</reference>
<dbReference type="GO" id="GO:0009228">
    <property type="term" value="P:thiamine biosynthetic process"/>
    <property type="evidence" value="ECO:0007669"/>
    <property type="project" value="UniProtKB-KW"/>
</dbReference>
<dbReference type="Pfam" id="PF01266">
    <property type="entry name" value="DAO"/>
    <property type="match status" value="1"/>
</dbReference>
<dbReference type="EMBL" id="QOUI01000010">
    <property type="protein sequence ID" value="RCK68673.1"/>
    <property type="molecule type" value="Genomic_DNA"/>
</dbReference>
<dbReference type="InterPro" id="IPR036188">
    <property type="entry name" value="FAD/NAD-bd_sf"/>
</dbReference>
<dbReference type="GO" id="GO:0005737">
    <property type="term" value="C:cytoplasm"/>
    <property type="evidence" value="ECO:0007669"/>
    <property type="project" value="TreeGrafter"/>
</dbReference>
<feature type="domain" description="FAD dependent oxidoreductase" evidence="6">
    <location>
        <begin position="4"/>
        <end position="350"/>
    </location>
</feature>